<dbReference type="SUPFAM" id="SSF55729">
    <property type="entry name" value="Acyl-CoA N-acyltransferases (Nat)"/>
    <property type="match status" value="1"/>
</dbReference>
<keyword evidence="4" id="KW-0689">Ribosomal protein</keyword>
<feature type="domain" description="N-acetyltransferase" evidence="3">
    <location>
        <begin position="9"/>
        <end position="166"/>
    </location>
</feature>
<dbReference type="Pfam" id="PF00583">
    <property type="entry name" value="Acetyltransf_1"/>
    <property type="match status" value="1"/>
</dbReference>
<evidence type="ECO:0000313" key="4">
    <source>
        <dbReference type="EMBL" id="SME93970.1"/>
    </source>
</evidence>
<dbReference type="GO" id="GO:0005840">
    <property type="term" value="C:ribosome"/>
    <property type="evidence" value="ECO:0007669"/>
    <property type="project" value="UniProtKB-KW"/>
</dbReference>
<evidence type="ECO:0000313" key="5">
    <source>
        <dbReference type="Proteomes" id="UP000192939"/>
    </source>
</evidence>
<dbReference type="CDD" id="cd04301">
    <property type="entry name" value="NAT_SF"/>
    <property type="match status" value="1"/>
</dbReference>
<dbReference type="InterPro" id="IPR016181">
    <property type="entry name" value="Acyl_CoA_acyltransferase"/>
</dbReference>
<comment type="caution">
    <text evidence="4">The sequence shown here is derived from an EMBL/GenBank/DDBJ whole genome shotgun (WGS) entry which is preliminary data.</text>
</comment>
<evidence type="ECO:0000259" key="3">
    <source>
        <dbReference type="PROSITE" id="PS51186"/>
    </source>
</evidence>
<dbReference type="PROSITE" id="PS51186">
    <property type="entry name" value="GNAT"/>
    <property type="match status" value="1"/>
</dbReference>
<dbReference type="InterPro" id="IPR050832">
    <property type="entry name" value="Bact_Acetyltransf"/>
</dbReference>
<keyword evidence="5" id="KW-1185">Reference proteome</keyword>
<accession>A0ABY1LS96</accession>
<gene>
    <name evidence="4" type="ORF">SAMN02744124_00315</name>
</gene>
<dbReference type="EMBL" id="FXAE01000002">
    <property type="protein sequence ID" value="SME93970.1"/>
    <property type="molecule type" value="Genomic_DNA"/>
</dbReference>
<dbReference type="PANTHER" id="PTHR43877">
    <property type="entry name" value="AMINOALKYLPHOSPHONATE N-ACETYLTRANSFERASE-RELATED-RELATED"/>
    <property type="match status" value="1"/>
</dbReference>
<name>A0ABY1LS96_9BACL</name>
<protein>
    <submittedName>
        <fullName evidence="4">Ribosomal protein S18 acetylase RimI</fullName>
    </submittedName>
</protein>
<keyword evidence="1" id="KW-0808">Transferase</keyword>
<evidence type="ECO:0000256" key="1">
    <source>
        <dbReference type="ARBA" id="ARBA00022679"/>
    </source>
</evidence>
<dbReference type="Gene3D" id="3.40.630.30">
    <property type="match status" value="1"/>
</dbReference>
<reference evidence="4 5" key="1">
    <citation type="submission" date="2017-04" db="EMBL/GenBank/DDBJ databases">
        <authorList>
            <person name="Varghese N."/>
            <person name="Submissions S."/>
        </authorList>
    </citation>
    <scope>NUCLEOTIDE SEQUENCE [LARGE SCALE GENOMIC DNA]</scope>
    <source>
        <strain evidence="4 5">J12</strain>
    </source>
</reference>
<sequence>MEFMNQREIWTRLSEMRDAAALIEIDKITWDYNNTPAEKMEWESREQYLQSCPPGSQIVAGIGEEICGYIGFRPPTRLPSNQHVLELNIAIHPKYQRQGVGRVLMDALLKFAAERGVRKLSLRVLGSNPGAIAFYKSCGFVEQGRLVEEFLINGTYVDDILMWRKV</sequence>
<keyword evidence="2" id="KW-0012">Acyltransferase</keyword>
<proteinExistence type="predicted"/>
<evidence type="ECO:0000256" key="2">
    <source>
        <dbReference type="ARBA" id="ARBA00023315"/>
    </source>
</evidence>
<keyword evidence="4" id="KW-0687">Ribonucleoprotein</keyword>
<dbReference type="InterPro" id="IPR000182">
    <property type="entry name" value="GNAT_dom"/>
</dbReference>
<organism evidence="4 5">
    <name type="scientific">Paenibacillus barengoltzii J12</name>
    <dbReference type="NCBI Taxonomy" id="935846"/>
    <lineage>
        <taxon>Bacteria</taxon>
        <taxon>Bacillati</taxon>
        <taxon>Bacillota</taxon>
        <taxon>Bacilli</taxon>
        <taxon>Bacillales</taxon>
        <taxon>Paenibacillaceae</taxon>
        <taxon>Paenibacillus</taxon>
    </lineage>
</organism>
<dbReference type="Proteomes" id="UP000192939">
    <property type="component" value="Unassembled WGS sequence"/>
</dbReference>